<keyword evidence="2" id="KW-0472">Membrane</keyword>
<evidence type="ECO:0000256" key="1">
    <source>
        <dbReference type="SAM" id="MobiDB-lite"/>
    </source>
</evidence>
<keyword evidence="2" id="KW-0812">Transmembrane</keyword>
<proteinExistence type="predicted"/>
<evidence type="ECO:0000313" key="4">
    <source>
        <dbReference type="Proteomes" id="UP000267606"/>
    </source>
</evidence>
<accession>A0A183HNY1</accession>
<organism evidence="5">
    <name type="scientific">Onchocerca flexuosa</name>
    <dbReference type="NCBI Taxonomy" id="387005"/>
    <lineage>
        <taxon>Eukaryota</taxon>
        <taxon>Metazoa</taxon>
        <taxon>Ecdysozoa</taxon>
        <taxon>Nematoda</taxon>
        <taxon>Chromadorea</taxon>
        <taxon>Rhabditida</taxon>
        <taxon>Spirurina</taxon>
        <taxon>Spiruromorpha</taxon>
        <taxon>Filarioidea</taxon>
        <taxon>Onchocercidae</taxon>
        <taxon>Onchocerca</taxon>
    </lineage>
</organism>
<dbReference type="AlphaFoldDB" id="A0A183HNY1"/>
<evidence type="ECO:0000256" key="2">
    <source>
        <dbReference type="SAM" id="Phobius"/>
    </source>
</evidence>
<reference evidence="5" key="1">
    <citation type="submission" date="2016-06" db="UniProtKB">
        <authorList>
            <consortium name="WormBaseParasite"/>
        </authorList>
    </citation>
    <scope>IDENTIFICATION</scope>
</reference>
<reference evidence="3 4" key="2">
    <citation type="submission" date="2018-11" db="EMBL/GenBank/DDBJ databases">
        <authorList>
            <consortium name="Pathogen Informatics"/>
        </authorList>
    </citation>
    <scope>NUCLEOTIDE SEQUENCE [LARGE SCALE GENOMIC DNA]</scope>
</reference>
<protein>
    <submittedName>
        <fullName evidence="5">Transmembrane protein</fullName>
    </submittedName>
</protein>
<evidence type="ECO:0000313" key="3">
    <source>
        <dbReference type="EMBL" id="VDO59109.1"/>
    </source>
</evidence>
<name>A0A183HNY1_9BILA</name>
<dbReference type="WBParaSite" id="OFLC_0000919201-mRNA-1">
    <property type="protein sequence ID" value="OFLC_0000919201-mRNA-1"/>
    <property type="gene ID" value="OFLC_0000919201"/>
</dbReference>
<dbReference type="EMBL" id="UZAJ01011015">
    <property type="protein sequence ID" value="VDO59109.1"/>
    <property type="molecule type" value="Genomic_DNA"/>
</dbReference>
<feature type="region of interest" description="Disordered" evidence="1">
    <location>
        <begin position="96"/>
        <end position="119"/>
    </location>
</feature>
<keyword evidence="4" id="KW-1185">Reference proteome</keyword>
<evidence type="ECO:0000313" key="5">
    <source>
        <dbReference type="WBParaSite" id="OFLC_0000919201-mRNA-1"/>
    </source>
</evidence>
<dbReference type="Proteomes" id="UP000267606">
    <property type="component" value="Unassembled WGS sequence"/>
</dbReference>
<gene>
    <name evidence="3" type="ORF">OFLC_LOCUS9190</name>
</gene>
<feature type="transmembrane region" description="Helical" evidence="2">
    <location>
        <begin position="130"/>
        <end position="153"/>
    </location>
</feature>
<keyword evidence="2" id="KW-1133">Transmembrane helix</keyword>
<sequence length="160" mass="17695">MEEMDKILELEQNSLTTTMATPNESTLAAEKMNVTKLTKFVPSRMAFMADLDNSEDLETKIENLKIPVMNASVSADVEEFNTSAVYKSIDPSMNASKVPESTHPSMNASEVPESTHPSMNASEANESIHLFVNILSSFFIAVLLLGFFILYIVKLSSSYM</sequence>